<dbReference type="EMBL" id="CP003811">
    <property type="protein sequence ID" value="AIQ92381.1"/>
    <property type="molecule type" value="Genomic_DNA"/>
</dbReference>
<feature type="transmembrane region" description="Helical" evidence="2">
    <location>
        <begin position="270"/>
        <end position="291"/>
    </location>
</feature>
<dbReference type="RefSeq" id="WP_403091468.1">
    <property type="nucleotide sequence ID" value="NZ_CP003811.1"/>
</dbReference>
<evidence type="ECO:0000259" key="3">
    <source>
        <dbReference type="Pfam" id="PF02582"/>
    </source>
</evidence>
<dbReference type="InterPro" id="IPR051624">
    <property type="entry name" value="RMD1/Sad1-interacting"/>
</dbReference>
<sequence length="293" mass="31835">MRWIKPGAGSLSRPGIGSTRSGVPLSQDTLPVEPQRLIARARILGDRIDTAGLERNDTLAINPLALRVGCGFAVVFRYGVVVTVGLSPSEEEAMAAGLLSRVRGPVTRPEEETATIEIGPDHDDQVVPGGRIAIRQLTPGRLIVIADILAKSTALAQNEIEVAAVFDVIEPLARRLAETGRASGGRRAVLKHVGSTLLVQHRVSGRVAVEEKPEVLWDQPGLERLYARLEDEYELRERTATLNRKLTVIGATATALTDLMHTNRSLRLEIVVVLLIALEIAITFLPLLPAFRR</sequence>
<dbReference type="HOGENOM" id="CLU_011220_2_1_5"/>
<accession>A0A089NWW2</accession>
<dbReference type="GeneID" id="96605848"/>
<dbReference type="eggNOG" id="COG1723">
    <property type="taxonomic scope" value="Bacteria"/>
</dbReference>
<dbReference type="AlphaFoldDB" id="A0A089NWW2"/>
<dbReference type="InterPro" id="IPR003734">
    <property type="entry name" value="DUF155"/>
</dbReference>
<reference evidence="4 5" key="1">
    <citation type="journal article" date="2014" name="PLoS ONE">
        <title>Genome Information of Methylobacterium oryzae, a Plant-Probiotic Methylotroph in the Phyllosphere.</title>
        <authorList>
            <person name="Kwak M.J."/>
            <person name="Jeong H."/>
            <person name="Madhaiyan M."/>
            <person name="Lee Y."/>
            <person name="Sa T.M."/>
            <person name="Oh T.K."/>
            <person name="Kim J.F."/>
        </authorList>
    </citation>
    <scope>NUCLEOTIDE SEQUENCE [LARGE SCALE GENOMIC DNA]</scope>
    <source>
        <strain evidence="4 5">CBMB20</strain>
    </source>
</reference>
<dbReference type="Pfam" id="PF02582">
    <property type="entry name" value="DUF155"/>
    <property type="match status" value="1"/>
</dbReference>
<proteinExistence type="predicted"/>
<evidence type="ECO:0000256" key="2">
    <source>
        <dbReference type="SAM" id="Phobius"/>
    </source>
</evidence>
<dbReference type="PANTHER" id="PTHR16255:SF1">
    <property type="entry name" value="REQUIRED FOR MEIOTIC NUCLEAR DIVISION PROTEIN 1 HOMOLOG"/>
    <property type="match status" value="1"/>
</dbReference>
<feature type="region of interest" description="Disordered" evidence="1">
    <location>
        <begin position="1"/>
        <end position="28"/>
    </location>
</feature>
<dbReference type="KEGG" id="mor:MOC_4626"/>
<evidence type="ECO:0000313" key="5">
    <source>
        <dbReference type="Proteomes" id="UP000029492"/>
    </source>
</evidence>
<feature type="compositionally biased region" description="Polar residues" evidence="1">
    <location>
        <begin position="18"/>
        <end position="28"/>
    </location>
</feature>
<protein>
    <submittedName>
        <fullName evidence="4">Protein of unassigned function</fullName>
    </submittedName>
</protein>
<organism evidence="4 5">
    <name type="scientific">Methylobacterium oryzae CBMB20</name>
    <dbReference type="NCBI Taxonomy" id="693986"/>
    <lineage>
        <taxon>Bacteria</taxon>
        <taxon>Pseudomonadati</taxon>
        <taxon>Pseudomonadota</taxon>
        <taxon>Alphaproteobacteria</taxon>
        <taxon>Hyphomicrobiales</taxon>
        <taxon>Methylobacteriaceae</taxon>
        <taxon>Methylobacterium</taxon>
    </lineage>
</organism>
<feature type="domain" description="DUF155" evidence="3">
    <location>
        <begin position="74"/>
        <end position="243"/>
    </location>
</feature>
<keyword evidence="5" id="KW-1185">Reference proteome</keyword>
<dbReference type="Proteomes" id="UP000029492">
    <property type="component" value="Chromosome"/>
</dbReference>
<keyword evidence="2" id="KW-0812">Transmembrane</keyword>
<keyword evidence="2" id="KW-1133">Transmembrane helix</keyword>
<name>A0A089NWW2_9HYPH</name>
<evidence type="ECO:0000256" key="1">
    <source>
        <dbReference type="SAM" id="MobiDB-lite"/>
    </source>
</evidence>
<dbReference type="PANTHER" id="PTHR16255">
    <property type="entry name" value="REQUIRED FOR MEIOTIC NUCLEAR DIVISION PROTEIN 1 HOMOLOG"/>
    <property type="match status" value="1"/>
</dbReference>
<evidence type="ECO:0000313" key="4">
    <source>
        <dbReference type="EMBL" id="AIQ92381.1"/>
    </source>
</evidence>
<keyword evidence="2" id="KW-0472">Membrane</keyword>
<gene>
    <name evidence="4" type="ORF">MOC_4626</name>
</gene>